<proteinExistence type="predicted"/>
<dbReference type="EMBL" id="MCGR01000072">
    <property type="protein sequence ID" value="ORY61168.1"/>
    <property type="molecule type" value="Genomic_DNA"/>
</dbReference>
<keyword evidence="2" id="KW-1185">Reference proteome</keyword>
<dbReference type="Proteomes" id="UP000193467">
    <property type="component" value="Unassembled WGS sequence"/>
</dbReference>
<comment type="caution">
    <text evidence="1">The sequence shown here is derived from an EMBL/GenBank/DDBJ whole genome shotgun (WGS) entry which is preliminary data.</text>
</comment>
<dbReference type="PANTHER" id="PTHR11695">
    <property type="entry name" value="ALCOHOL DEHYDROGENASE RELATED"/>
    <property type="match status" value="1"/>
</dbReference>
<dbReference type="InterPro" id="IPR050700">
    <property type="entry name" value="YIM1/Zinc_Alcohol_DH_Fams"/>
</dbReference>
<reference evidence="1 2" key="1">
    <citation type="submission" date="2016-07" db="EMBL/GenBank/DDBJ databases">
        <title>Pervasive Adenine N6-methylation of Active Genes in Fungi.</title>
        <authorList>
            <consortium name="DOE Joint Genome Institute"/>
            <person name="Mondo S.J."/>
            <person name="Dannebaum R.O."/>
            <person name="Kuo R.C."/>
            <person name="Labutti K."/>
            <person name="Haridas S."/>
            <person name="Kuo A."/>
            <person name="Salamov A."/>
            <person name="Ahrendt S.R."/>
            <person name="Lipzen A."/>
            <person name="Sullivan W."/>
            <person name="Andreopoulos W.B."/>
            <person name="Clum A."/>
            <person name="Lindquist E."/>
            <person name="Daum C."/>
            <person name="Ramamoorthy G.K."/>
            <person name="Gryganskyi A."/>
            <person name="Culley D."/>
            <person name="Magnuson J.K."/>
            <person name="James T.Y."/>
            <person name="O'Malley M.A."/>
            <person name="Stajich J.E."/>
            <person name="Spatafora J.W."/>
            <person name="Visel A."/>
            <person name="Grigoriev I.V."/>
        </authorList>
    </citation>
    <scope>NUCLEOTIDE SEQUENCE [LARGE SCALE GENOMIC DNA]</scope>
    <source>
        <strain evidence="1 2">62-1032</strain>
    </source>
</reference>
<dbReference type="InterPro" id="IPR036291">
    <property type="entry name" value="NAD(P)-bd_dom_sf"/>
</dbReference>
<protein>
    <recommendedName>
        <fullName evidence="3">Enoyl reductase (ER) domain-containing protein</fullName>
    </recommendedName>
</protein>
<gene>
    <name evidence="1" type="ORF">BCR35DRAFT_309073</name>
</gene>
<dbReference type="InParanoid" id="A0A1Y2DPG3"/>
<dbReference type="OrthoDB" id="201656at2759"/>
<accession>A0A1Y2DPG3</accession>
<name>A0A1Y2DPG3_9BASI</name>
<dbReference type="GO" id="GO:0005739">
    <property type="term" value="C:mitochondrion"/>
    <property type="evidence" value="ECO:0007669"/>
    <property type="project" value="TreeGrafter"/>
</dbReference>
<dbReference type="STRING" id="106004.A0A1Y2DPG3"/>
<sequence length="265" mass="29135">MVWGVMGLKKSSALSELVTIPRDRLSLAPSPTDRLSIEEIASLPSAGACAMQVMEPICRDLPRGSKILILSAHRSIGYLCLQLASHLRPQRDLYLVAHCPSTMEADAQLCRDAGASSVLVEEPLAVLNGCHESEFDVVIDCVGGRRIYDASRRVLHHSGAFISTVSPLVVPSSSTTAPESSWKSSLRSLRRTFVKKDRKLLSVLSITSETIETRGESPREVLERVREAVEKGELRARIDKVWRFEDSARAFAEGEGESVVRVLEV</sequence>
<evidence type="ECO:0000313" key="1">
    <source>
        <dbReference type="EMBL" id="ORY61168.1"/>
    </source>
</evidence>
<evidence type="ECO:0008006" key="3">
    <source>
        <dbReference type="Google" id="ProtNLM"/>
    </source>
</evidence>
<dbReference type="SUPFAM" id="SSF51735">
    <property type="entry name" value="NAD(P)-binding Rossmann-fold domains"/>
    <property type="match status" value="1"/>
</dbReference>
<dbReference type="Pfam" id="PF13602">
    <property type="entry name" value="ADH_zinc_N_2"/>
    <property type="match status" value="1"/>
</dbReference>
<evidence type="ECO:0000313" key="2">
    <source>
        <dbReference type="Proteomes" id="UP000193467"/>
    </source>
</evidence>
<dbReference type="AlphaFoldDB" id="A0A1Y2DPG3"/>
<dbReference type="Gene3D" id="3.90.180.10">
    <property type="entry name" value="Medium-chain alcohol dehydrogenases, catalytic domain"/>
    <property type="match status" value="1"/>
</dbReference>
<dbReference type="Gene3D" id="3.40.50.720">
    <property type="entry name" value="NAD(P)-binding Rossmann-like Domain"/>
    <property type="match status" value="1"/>
</dbReference>
<organism evidence="1 2">
    <name type="scientific">Leucosporidium creatinivorum</name>
    <dbReference type="NCBI Taxonomy" id="106004"/>
    <lineage>
        <taxon>Eukaryota</taxon>
        <taxon>Fungi</taxon>
        <taxon>Dikarya</taxon>
        <taxon>Basidiomycota</taxon>
        <taxon>Pucciniomycotina</taxon>
        <taxon>Microbotryomycetes</taxon>
        <taxon>Leucosporidiales</taxon>
        <taxon>Leucosporidium</taxon>
    </lineage>
</organism>
<dbReference type="PANTHER" id="PTHR11695:SF294">
    <property type="entry name" value="RETICULON-4-INTERACTING PROTEIN 1, MITOCHONDRIAL"/>
    <property type="match status" value="1"/>
</dbReference>